<keyword evidence="1" id="KW-0732">Signal</keyword>
<comment type="caution">
    <text evidence="2">The sequence shown here is derived from an EMBL/GenBank/DDBJ whole genome shotgun (WGS) entry which is preliminary data.</text>
</comment>
<reference evidence="3" key="1">
    <citation type="journal article" date="2019" name="Int. J. Syst. Evol. Microbiol.">
        <title>The Global Catalogue of Microorganisms (GCM) 10K type strain sequencing project: providing services to taxonomists for standard genome sequencing and annotation.</title>
        <authorList>
            <consortium name="The Broad Institute Genomics Platform"/>
            <consortium name="The Broad Institute Genome Sequencing Center for Infectious Disease"/>
            <person name="Wu L."/>
            <person name="Ma J."/>
        </authorList>
    </citation>
    <scope>NUCLEOTIDE SEQUENCE [LARGE SCALE GENOMIC DNA]</scope>
    <source>
        <strain evidence="3">CGMCC-1.15741</strain>
    </source>
</reference>
<feature type="signal peptide" evidence="1">
    <location>
        <begin position="1"/>
        <end position="24"/>
    </location>
</feature>
<evidence type="ECO:0000256" key="1">
    <source>
        <dbReference type="SAM" id="SignalP"/>
    </source>
</evidence>
<keyword evidence="3" id="KW-1185">Reference proteome</keyword>
<organism evidence="2 3">
    <name type="scientific">Ponticaulis profundi</name>
    <dbReference type="NCBI Taxonomy" id="2665222"/>
    <lineage>
        <taxon>Bacteria</taxon>
        <taxon>Pseudomonadati</taxon>
        <taxon>Pseudomonadota</taxon>
        <taxon>Alphaproteobacteria</taxon>
        <taxon>Hyphomonadales</taxon>
        <taxon>Hyphomonadaceae</taxon>
        <taxon>Ponticaulis</taxon>
    </lineage>
</organism>
<accession>A0ABW1SBG6</accession>
<dbReference type="EMBL" id="JBHSSW010000017">
    <property type="protein sequence ID" value="MFC6198913.1"/>
    <property type="molecule type" value="Genomic_DNA"/>
</dbReference>
<dbReference type="InterPro" id="IPR018707">
    <property type="entry name" value="LpxR"/>
</dbReference>
<dbReference type="Gene3D" id="2.40.128.140">
    <property type="entry name" value="Outer membrane protein"/>
    <property type="match status" value="1"/>
</dbReference>
<evidence type="ECO:0000313" key="2">
    <source>
        <dbReference type="EMBL" id="MFC6198913.1"/>
    </source>
</evidence>
<evidence type="ECO:0000313" key="3">
    <source>
        <dbReference type="Proteomes" id="UP001596303"/>
    </source>
</evidence>
<dbReference type="PROSITE" id="PS51257">
    <property type="entry name" value="PROKAR_LIPOPROTEIN"/>
    <property type="match status" value="1"/>
</dbReference>
<protein>
    <submittedName>
        <fullName evidence="2">Lipid A deacylase LpxR family protein</fullName>
    </submittedName>
</protein>
<gene>
    <name evidence="2" type="ORF">ACFQDM_12540</name>
</gene>
<sequence length="337" mass="37609">MKTKCLSAISLLALGLACAMPSQAQTAETAQPDERGTFSFVWENDWFGDQDRNYTNGVRMGWLSKARPAQSVDNFLADILIDSEQDRQVRRGFALGHSIYTPTDIDETEFLPDQHPYAGYLYFEGTSVLETEDSLDQISVRLGLIGPSAGGEWVQREFHSLIGAEIPEGWDNQVRDEVGIDVIYDRRLRALLEFGDTDFGVDVIPNIGATLGTLNTNARAGLTMRIGQDLKSDFGPPRVRPSLAGAGYFAPDSEFSWYLFAGAEGRYVAHDYILDGSLFRDDFRSITTKREVLDLQAGLVVQYNGIQLGLTYVERTKQFEEQQEPQRFGAVSLSFKT</sequence>
<dbReference type="InterPro" id="IPR037107">
    <property type="entry name" value="Put_OMP_sf"/>
</dbReference>
<feature type="chain" id="PRO_5047304480" evidence="1">
    <location>
        <begin position="25"/>
        <end position="337"/>
    </location>
</feature>
<dbReference type="Proteomes" id="UP001596303">
    <property type="component" value="Unassembled WGS sequence"/>
</dbReference>
<name>A0ABW1SBG6_9PROT</name>
<dbReference type="Pfam" id="PF09982">
    <property type="entry name" value="LpxR"/>
    <property type="match status" value="1"/>
</dbReference>
<dbReference type="RefSeq" id="WP_377379541.1">
    <property type="nucleotide sequence ID" value="NZ_JBHSSW010000017.1"/>
</dbReference>
<proteinExistence type="predicted"/>